<dbReference type="InterPro" id="IPR029060">
    <property type="entry name" value="PIN-like_dom_sf"/>
</dbReference>
<dbReference type="SUPFAM" id="SSF88723">
    <property type="entry name" value="PIN domain-like"/>
    <property type="match status" value="1"/>
</dbReference>
<keyword evidence="19" id="KW-1185">Reference proteome</keyword>
<dbReference type="PANTHER" id="PTHR23355">
    <property type="entry name" value="RIBONUCLEASE"/>
    <property type="match status" value="1"/>
</dbReference>
<dbReference type="GO" id="GO:0000177">
    <property type="term" value="C:cytoplasmic exosome (RNase complex)"/>
    <property type="evidence" value="ECO:0007669"/>
    <property type="project" value="TreeGrafter"/>
</dbReference>
<keyword evidence="5" id="KW-0963">Cytoplasm</keyword>
<evidence type="ECO:0000256" key="12">
    <source>
        <dbReference type="ARBA" id="ARBA00023242"/>
    </source>
</evidence>
<dbReference type="GO" id="GO:0003723">
    <property type="term" value="F:RNA binding"/>
    <property type="evidence" value="ECO:0007669"/>
    <property type="project" value="UniProtKB-KW"/>
</dbReference>
<evidence type="ECO:0000259" key="16">
    <source>
        <dbReference type="SMART" id="SM00670"/>
    </source>
</evidence>
<dbReference type="EMBL" id="JALJOQ010000111">
    <property type="protein sequence ID" value="KAK9797008.1"/>
    <property type="molecule type" value="Genomic_DNA"/>
</dbReference>
<dbReference type="GO" id="GO:0019899">
    <property type="term" value="F:enzyme binding"/>
    <property type="evidence" value="ECO:0007669"/>
    <property type="project" value="UniProtKB-ARBA"/>
</dbReference>
<evidence type="ECO:0000256" key="8">
    <source>
        <dbReference type="ARBA" id="ARBA00022801"/>
    </source>
</evidence>
<evidence type="ECO:0000256" key="7">
    <source>
        <dbReference type="ARBA" id="ARBA00022722"/>
    </source>
</evidence>
<dbReference type="GO" id="GO:0000175">
    <property type="term" value="F:3'-5'-RNA exonuclease activity"/>
    <property type="evidence" value="ECO:0007669"/>
    <property type="project" value="TreeGrafter"/>
</dbReference>
<dbReference type="AlphaFoldDB" id="A0AAW1NTT2"/>
<dbReference type="InterPro" id="IPR050180">
    <property type="entry name" value="RNR_Ribonuclease"/>
</dbReference>
<dbReference type="Pfam" id="PF17849">
    <property type="entry name" value="OB_Dis3"/>
    <property type="match status" value="1"/>
</dbReference>
<evidence type="ECO:0000256" key="1">
    <source>
        <dbReference type="ARBA" id="ARBA00001946"/>
    </source>
</evidence>
<dbReference type="SUPFAM" id="SSF50249">
    <property type="entry name" value="Nucleic acid-binding proteins"/>
    <property type="match status" value="3"/>
</dbReference>
<dbReference type="Gene3D" id="2.40.50.690">
    <property type="match status" value="1"/>
</dbReference>
<keyword evidence="11" id="KW-0694">RNA-binding</keyword>
<dbReference type="PROSITE" id="PS01175">
    <property type="entry name" value="RIBONUCLEASE_II"/>
    <property type="match status" value="1"/>
</dbReference>
<organism evidence="18 19">
    <name type="scientific">Symbiochloris irregularis</name>
    <dbReference type="NCBI Taxonomy" id="706552"/>
    <lineage>
        <taxon>Eukaryota</taxon>
        <taxon>Viridiplantae</taxon>
        <taxon>Chlorophyta</taxon>
        <taxon>core chlorophytes</taxon>
        <taxon>Trebouxiophyceae</taxon>
        <taxon>Trebouxiales</taxon>
        <taxon>Trebouxiaceae</taxon>
        <taxon>Symbiochloris</taxon>
    </lineage>
</organism>
<dbReference type="GO" id="GO:0004519">
    <property type="term" value="F:endonuclease activity"/>
    <property type="evidence" value="ECO:0007669"/>
    <property type="project" value="TreeGrafter"/>
</dbReference>
<dbReference type="GO" id="GO:0000176">
    <property type="term" value="C:nuclear exosome (RNase complex)"/>
    <property type="evidence" value="ECO:0007669"/>
    <property type="project" value="UniProtKB-ARBA"/>
</dbReference>
<gene>
    <name evidence="18" type="ORF">WJX73_004308</name>
</gene>
<dbReference type="GO" id="GO:0006364">
    <property type="term" value="P:rRNA processing"/>
    <property type="evidence" value="ECO:0007669"/>
    <property type="project" value="UniProtKB-KW"/>
</dbReference>
<keyword evidence="9" id="KW-0271">Exosome</keyword>
<dbReference type="Pfam" id="PF13638">
    <property type="entry name" value="PIN_4"/>
    <property type="match status" value="1"/>
</dbReference>
<dbReference type="InterPro" id="IPR033771">
    <property type="entry name" value="Rrp44_CSD1"/>
</dbReference>
<sequence>MLQRKQFVKKTKKGGVVKVVREHYLRDDISSGTPLDPESDPAVNKLSRDASHYLVADTNVALHQLDFLEHSAIEDVIITSVVLEEVRHQNQSAYQRLRTLTAASDRRFFVFSNEHHRDTYITALPGESPNDRNDRAIRVAAKWYDTRMPPSMPVIFLTNDADNLRKAQEDGLRAMTVQGYAQMRKDTPELVDLVAAGVTAEKENLASDSQGGKGAKRKRIYEDHRPTAAITAGIKRGIYHQGTLRAGRAQEGRLVCDSLADEVLIRGRVALNRALDGDVVAVELLPEEEWTGDGQKTPRQAPSPGTEENGDEAAAGGDGDDNQVQVAPGEHLEDDAWASTGGKRPQAKVVGIIKRNWRSRGYAGSLQPPREGQNRAGATSWLVVPVEKRFPFIRIQTRQADALMDKRIVVVIDGWEADSMFPQGHYVRTLGVIGDKDTETEVLLLENDINTAPFSPAVHACVPPLPWAVSEAHLQDPRREDLRGLPICSVDPPGCKDIDDALHIRDLPNGNMELGVHIADVTNFLLPGTAMDDEAARRGTTVYLVQRRIDMLPKPLTEDICSLRANVDRLAFSVLWELTLDGELVGCRFTKSVIRSRAAFTYAEAQARIDDARMTDELSEGLRKMNAYAKKRRAARAAAGALQLASPEVKFEIDTETQNPMDVAMYQIRDTNQMVEEMMLMANVTVAEVTLRAFPACALLRRHPVPAPRQFEPLQQVAAATGVSIDVSSSKALSDSLDGAVRMGDAYFNTLIRILATRCMTQALYFNSGQHAESEYVHYGLAAPLYTHFTSPIRRYADVLVHRVLAATLDLAPLPPSMRDAAGLKAVVDNLNVRHRNAQMAGRASVELHTLIFFHERIVLADARITKVRSKGVIVFIPKYGIEGTIHLTPKAEDGSEPPAEYTMDEQKQTIRHCDGQLALTVFDKVAVKIQIVTGVAHRRSLSLEWMSRDELPESEHME</sequence>
<dbReference type="SMART" id="SM00955">
    <property type="entry name" value="RNB"/>
    <property type="match status" value="1"/>
</dbReference>
<dbReference type="InterPro" id="IPR041505">
    <property type="entry name" value="Dis3_CSD2"/>
</dbReference>
<dbReference type="Gene3D" id="3.40.50.1010">
    <property type="entry name" value="5'-nuclease"/>
    <property type="match status" value="1"/>
</dbReference>
<proteinExistence type="inferred from homology"/>
<dbReference type="InterPro" id="IPR002716">
    <property type="entry name" value="PIN_dom"/>
</dbReference>
<feature type="domain" description="RNB" evidence="17">
    <location>
        <begin position="479"/>
        <end position="811"/>
    </location>
</feature>
<dbReference type="InterPro" id="IPR033770">
    <property type="entry name" value="RRP44_S1"/>
</dbReference>
<keyword evidence="10" id="KW-0269">Exonuclease</keyword>
<evidence type="ECO:0000256" key="15">
    <source>
        <dbReference type="SAM" id="MobiDB-lite"/>
    </source>
</evidence>
<dbReference type="FunFam" id="3.40.50.1010:FF:000021">
    <property type="entry name" value="DIS3-like exonuclease 1 isoform X1"/>
    <property type="match status" value="1"/>
</dbReference>
<dbReference type="PANTHER" id="PTHR23355:SF35">
    <property type="entry name" value="EXOSOME COMPLEX EXONUCLEASE RRP44"/>
    <property type="match status" value="1"/>
</dbReference>
<dbReference type="SMART" id="SM00670">
    <property type="entry name" value="PINc"/>
    <property type="match status" value="1"/>
</dbReference>
<dbReference type="Pfam" id="PF17216">
    <property type="entry name" value="Rrp44_CSD1"/>
    <property type="match status" value="1"/>
</dbReference>
<comment type="similarity">
    <text evidence="4 14">Belongs to the RNR ribonuclease family.</text>
</comment>
<dbReference type="Pfam" id="PF00773">
    <property type="entry name" value="RNB"/>
    <property type="match status" value="1"/>
</dbReference>
<comment type="cofactor">
    <cofactor evidence="1">
        <name>Mg(2+)</name>
        <dbReference type="ChEBI" id="CHEBI:18420"/>
    </cofactor>
</comment>
<dbReference type="Pfam" id="PF17215">
    <property type="entry name" value="Rrp44_S1"/>
    <property type="match status" value="1"/>
</dbReference>
<evidence type="ECO:0000313" key="18">
    <source>
        <dbReference type="EMBL" id="KAK9797008.1"/>
    </source>
</evidence>
<dbReference type="Gene3D" id="2.40.50.700">
    <property type="match status" value="1"/>
</dbReference>
<evidence type="ECO:0000313" key="19">
    <source>
        <dbReference type="Proteomes" id="UP001465755"/>
    </source>
</evidence>
<evidence type="ECO:0000256" key="13">
    <source>
        <dbReference type="ARBA" id="ARBA00077930"/>
    </source>
</evidence>
<protein>
    <recommendedName>
        <fullName evidence="13">Ribosomal RNA-processing protein 44</fullName>
    </recommendedName>
</protein>
<reference evidence="18 19" key="1">
    <citation type="journal article" date="2024" name="Nat. Commun.">
        <title>Phylogenomics reveals the evolutionary origins of lichenization in chlorophyte algae.</title>
        <authorList>
            <person name="Puginier C."/>
            <person name="Libourel C."/>
            <person name="Otte J."/>
            <person name="Skaloud P."/>
            <person name="Haon M."/>
            <person name="Grisel S."/>
            <person name="Petersen M."/>
            <person name="Berrin J.G."/>
            <person name="Delaux P.M."/>
            <person name="Dal Grande F."/>
            <person name="Keller J."/>
        </authorList>
    </citation>
    <scope>NUCLEOTIDE SEQUENCE [LARGE SCALE GENOMIC DNA]</scope>
    <source>
        <strain evidence="18 19">SAG 2036</strain>
    </source>
</reference>
<evidence type="ECO:0000256" key="6">
    <source>
        <dbReference type="ARBA" id="ARBA00022552"/>
    </source>
</evidence>
<comment type="subcellular location">
    <subcellularLocation>
        <location evidence="3">Cytoplasm</location>
    </subcellularLocation>
    <subcellularLocation>
        <location evidence="2">Nucleus</location>
    </subcellularLocation>
</comment>
<dbReference type="CDD" id="cd09862">
    <property type="entry name" value="PIN_Rrp44-like"/>
    <property type="match status" value="1"/>
</dbReference>
<dbReference type="Proteomes" id="UP001465755">
    <property type="component" value="Unassembled WGS sequence"/>
</dbReference>
<evidence type="ECO:0000259" key="17">
    <source>
        <dbReference type="SMART" id="SM00955"/>
    </source>
</evidence>
<evidence type="ECO:0000256" key="9">
    <source>
        <dbReference type="ARBA" id="ARBA00022835"/>
    </source>
</evidence>
<dbReference type="GO" id="GO:0016075">
    <property type="term" value="P:rRNA catabolic process"/>
    <property type="evidence" value="ECO:0007669"/>
    <property type="project" value="TreeGrafter"/>
</dbReference>
<dbReference type="FunFam" id="2.40.50.700:FF:000001">
    <property type="entry name" value="Exosome complex exonuclease exoribonuclease (Rrp44)"/>
    <property type="match status" value="1"/>
</dbReference>
<keyword evidence="12" id="KW-0539">Nucleus</keyword>
<comment type="caution">
    <text evidence="18">The sequence shown here is derived from an EMBL/GenBank/DDBJ whole genome shotgun (WGS) entry which is preliminary data.</text>
</comment>
<dbReference type="InterPro" id="IPR001900">
    <property type="entry name" value="RNase_II/R"/>
</dbReference>
<dbReference type="GO" id="GO:0071031">
    <property type="term" value="P:nuclear mRNA surveillance of mRNA 3'-end processing"/>
    <property type="evidence" value="ECO:0007669"/>
    <property type="project" value="TreeGrafter"/>
</dbReference>
<keyword evidence="8" id="KW-0378">Hydrolase</keyword>
<keyword evidence="7" id="KW-0540">Nuclease</keyword>
<evidence type="ECO:0000256" key="3">
    <source>
        <dbReference type="ARBA" id="ARBA00004496"/>
    </source>
</evidence>
<evidence type="ECO:0000256" key="14">
    <source>
        <dbReference type="RuleBase" id="RU003901"/>
    </source>
</evidence>
<dbReference type="InterPro" id="IPR012340">
    <property type="entry name" value="NA-bd_OB-fold"/>
</dbReference>
<accession>A0AAW1NTT2</accession>
<evidence type="ECO:0000256" key="2">
    <source>
        <dbReference type="ARBA" id="ARBA00004123"/>
    </source>
</evidence>
<evidence type="ECO:0000256" key="11">
    <source>
        <dbReference type="ARBA" id="ARBA00022884"/>
    </source>
</evidence>
<evidence type="ECO:0000256" key="5">
    <source>
        <dbReference type="ARBA" id="ARBA00022490"/>
    </source>
</evidence>
<name>A0AAW1NTT2_9CHLO</name>
<dbReference type="Gene3D" id="2.40.50.140">
    <property type="entry name" value="Nucleic acid-binding proteins"/>
    <property type="match status" value="1"/>
</dbReference>
<evidence type="ECO:0000256" key="10">
    <source>
        <dbReference type="ARBA" id="ARBA00022839"/>
    </source>
</evidence>
<feature type="region of interest" description="Disordered" evidence="15">
    <location>
        <begin position="286"/>
        <end position="326"/>
    </location>
</feature>
<keyword evidence="6" id="KW-0698">rRNA processing</keyword>
<feature type="domain" description="PIN" evidence="16">
    <location>
        <begin position="52"/>
        <end position="165"/>
    </location>
</feature>
<evidence type="ECO:0000256" key="4">
    <source>
        <dbReference type="ARBA" id="ARBA00005785"/>
    </source>
</evidence>
<dbReference type="InterPro" id="IPR022966">
    <property type="entry name" value="RNase_II/R_CS"/>
</dbReference>